<keyword evidence="2" id="KW-0472">Membrane</keyword>
<keyword evidence="2" id="KW-0812">Transmembrane</keyword>
<proteinExistence type="predicted"/>
<dbReference type="EMBL" id="JANAWD010000607">
    <property type="protein sequence ID" value="KAJ3477314.1"/>
    <property type="molecule type" value="Genomic_DNA"/>
</dbReference>
<feature type="transmembrane region" description="Helical" evidence="2">
    <location>
        <begin position="81"/>
        <end position="104"/>
    </location>
</feature>
<feature type="domain" description="DUF1279" evidence="3">
    <location>
        <begin position="72"/>
        <end position="181"/>
    </location>
</feature>
<feature type="compositionally biased region" description="Pro residues" evidence="1">
    <location>
        <begin position="58"/>
        <end position="67"/>
    </location>
</feature>
<accession>A0AAD5Y975</accession>
<dbReference type="AlphaFoldDB" id="A0AAD5Y975"/>
<dbReference type="PANTHER" id="PTHR21377">
    <property type="entry name" value="PROTEIN FAM210B, MITOCHONDRIAL"/>
    <property type="match status" value="1"/>
</dbReference>
<protein>
    <recommendedName>
        <fullName evidence="3">DUF1279 domain-containing protein</fullName>
    </recommendedName>
</protein>
<evidence type="ECO:0000259" key="3">
    <source>
        <dbReference type="Pfam" id="PF06916"/>
    </source>
</evidence>
<dbReference type="Pfam" id="PF06916">
    <property type="entry name" value="FAM210A-B_dom"/>
    <property type="match status" value="1"/>
</dbReference>
<name>A0AAD5Y975_9APHY</name>
<gene>
    <name evidence="4" type="ORF">NLI96_g10543</name>
</gene>
<keyword evidence="5" id="KW-1185">Reference proteome</keyword>
<dbReference type="Proteomes" id="UP001212997">
    <property type="component" value="Unassembled WGS sequence"/>
</dbReference>
<keyword evidence="2" id="KW-1133">Transmembrane helix</keyword>
<dbReference type="InterPro" id="IPR045866">
    <property type="entry name" value="FAM210A/B-like"/>
</dbReference>
<comment type="caution">
    <text evidence="4">The sequence shown here is derived from an EMBL/GenBank/DDBJ whole genome shotgun (WGS) entry which is preliminary data.</text>
</comment>
<evidence type="ECO:0000256" key="1">
    <source>
        <dbReference type="SAM" id="MobiDB-lite"/>
    </source>
</evidence>
<dbReference type="PANTHER" id="PTHR21377:SF0">
    <property type="entry name" value="PROTEIN FAM210B, MITOCHONDRIAL"/>
    <property type="match status" value="1"/>
</dbReference>
<dbReference type="GO" id="GO:0005739">
    <property type="term" value="C:mitochondrion"/>
    <property type="evidence" value="ECO:0007669"/>
    <property type="project" value="TreeGrafter"/>
</dbReference>
<evidence type="ECO:0000256" key="2">
    <source>
        <dbReference type="SAM" id="Phobius"/>
    </source>
</evidence>
<feature type="region of interest" description="Disordered" evidence="1">
    <location>
        <begin position="30"/>
        <end position="69"/>
    </location>
</feature>
<evidence type="ECO:0000313" key="5">
    <source>
        <dbReference type="Proteomes" id="UP001212997"/>
    </source>
</evidence>
<sequence length="213" mass="23573">MVRNIILRIPVVRAIIPRVSRPLLPLTNQLSPTSLRRGRTPTRLFHTTPARLGSPSRRSPPPGPPPNASLSQRLKHLIKSYGWYALGVYTILAVADFAVAFAAVNLLGAEHVSRVATSIKDYFVEFFPSTPIEPGREHMDSIPPTAVGGNEGLYAMLVLAYTIHKTLFFPLRIGLTAAFTPRIVGWLRYRGWAGGEGAKRAVQEIKDKIRDRS</sequence>
<organism evidence="4 5">
    <name type="scientific">Meripilus lineatus</name>
    <dbReference type="NCBI Taxonomy" id="2056292"/>
    <lineage>
        <taxon>Eukaryota</taxon>
        <taxon>Fungi</taxon>
        <taxon>Dikarya</taxon>
        <taxon>Basidiomycota</taxon>
        <taxon>Agaricomycotina</taxon>
        <taxon>Agaricomycetes</taxon>
        <taxon>Polyporales</taxon>
        <taxon>Meripilaceae</taxon>
        <taxon>Meripilus</taxon>
    </lineage>
</organism>
<dbReference type="InterPro" id="IPR009688">
    <property type="entry name" value="FAM210A/B-like_dom"/>
</dbReference>
<reference evidence="4" key="1">
    <citation type="submission" date="2022-07" db="EMBL/GenBank/DDBJ databases">
        <title>Genome Sequence of Physisporinus lineatus.</title>
        <authorList>
            <person name="Buettner E."/>
        </authorList>
    </citation>
    <scope>NUCLEOTIDE SEQUENCE</scope>
    <source>
        <strain evidence="4">VT162</strain>
    </source>
</reference>
<evidence type="ECO:0000313" key="4">
    <source>
        <dbReference type="EMBL" id="KAJ3477314.1"/>
    </source>
</evidence>